<comment type="caution">
    <text evidence="1">The sequence shown here is derived from an EMBL/GenBank/DDBJ whole genome shotgun (WGS) entry which is preliminary data.</text>
</comment>
<evidence type="ECO:0000313" key="2">
    <source>
        <dbReference type="Proteomes" id="UP000321393"/>
    </source>
</evidence>
<dbReference type="EMBL" id="SSTE01006607">
    <property type="protein sequence ID" value="KAA0059026.1"/>
    <property type="molecule type" value="Genomic_DNA"/>
</dbReference>
<gene>
    <name evidence="1" type="ORF">E6C27_scaffold233G00480</name>
</gene>
<organism evidence="1 2">
    <name type="scientific">Cucumis melo var. makuwa</name>
    <name type="common">Oriental melon</name>
    <dbReference type="NCBI Taxonomy" id="1194695"/>
    <lineage>
        <taxon>Eukaryota</taxon>
        <taxon>Viridiplantae</taxon>
        <taxon>Streptophyta</taxon>
        <taxon>Embryophyta</taxon>
        <taxon>Tracheophyta</taxon>
        <taxon>Spermatophyta</taxon>
        <taxon>Magnoliopsida</taxon>
        <taxon>eudicotyledons</taxon>
        <taxon>Gunneridae</taxon>
        <taxon>Pentapetalae</taxon>
        <taxon>rosids</taxon>
        <taxon>fabids</taxon>
        <taxon>Cucurbitales</taxon>
        <taxon>Cucurbitaceae</taxon>
        <taxon>Benincaseae</taxon>
        <taxon>Cucumis</taxon>
    </lineage>
</organism>
<sequence>MLQQAKHTNLVVLEYFLKFQELIMTSNEALNVKIDKLLMEVEGLKKLLKKKDSATVEESKNRQGMTMMGMMEGGQNDCVDDIVYSITLLKEVDKMEKEEIKMKKKTWKRHWFRKV</sequence>
<accession>A0A5A7UXW0</accession>
<proteinExistence type="predicted"/>
<evidence type="ECO:0000313" key="1">
    <source>
        <dbReference type="EMBL" id="KAA0059026.1"/>
    </source>
</evidence>
<dbReference type="AlphaFoldDB" id="A0A5A7UXW0"/>
<protein>
    <submittedName>
        <fullName evidence="1">Uncharacterized protein</fullName>
    </submittedName>
</protein>
<reference evidence="1 2" key="1">
    <citation type="submission" date="2019-08" db="EMBL/GenBank/DDBJ databases">
        <title>Draft genome sequences of two oriental melons (Cucumis melo L. var makuwa).</title>
        <authorList>
            <person name="Kwon S.-Y."/>
        </authorList>
    </citation>
    <scope>NUCLEOTIDE SEQUENCE [LARGE SCALE GENOMIC DNA]</scope>
    <source>
        <strain evidence="2">cv. SW 3</strain>
        <tissue evidence="1">Leaf</tissue>
    </source>
</reference>
<name>A0A5A7UXW0_CUCMM</name>
<dbReference type="Proteomes" id="UP000321393">
    <property type="component" value="Unassembled WGS sequence"/>
</dbReference>